<keyword evidence="15" id="KW-1185">Reference proteome</keyword>
<feature type="domain" description="Plastocyanin-like" evidence="13">
    <location>
        <begin position="116"/>
        <end position="228"/>
    </location>
</feature>
<dbReference type="InterPro" id="IPR001117">
    <property type="entry name" value="Cu-oxidase_2nd"/>
</dbReference>
<protein>
    <recommendedName>
        <fullName evidence="4">laccase</fullName>
        <ecNumber evidence="4">1.10.3.2</ecNumber>
    </recommendedName>
</protein>
<reference evidence="14 15" key="1">
    <citation type="submission" date="2016-03" db="EMBL/GenBank/DDBJ databases">
        <authorList>
            <person name="Ploux O."/>
        </authorList>
    </citation>
    <scope>NUCLEOTIDE SEQUENCE [LARGE SCALE GENOMIC DNA]</scope>
    <source>
        <strain evidence="14 15">UAMH 11012</strain>
    </source>
</reference>
<keyword evidence="9" id="KW-0439">Lignin degradation</keyword>
<dbReference type="Gene3D" id="2.60.40.420">
    <property type="entry name" value="Cupredoxins - blue copper proteins"/>
    <property type="match status" value="3"/>
</dbReference>
<evidence type="ECO:0000256" key="9">
    <source>
        <dbReference type="ARBA" id="ARBA00023185"/>
    </source>
</evidence>
<dbReference type="InterPro" id="IPR033138">
    <property type="entry name" value="Cu_oxidase_CS"/>
</dbReference>
<evidence type="ECO:0000313" key="15">
    <source>
        <dbReference type="Proteomes" id="UP000184330"/>
    </source>
</evidence>
<feature type="signal peptide" evidence="10">
    <location>
        <begin position="1"/>
        <end position="19"/>
    </location>
</feature>
<dbReference type="Proteomes" id="UP000184330">
    <property type="component" value="Unassembled WGS sequence"/>
</dbReference>
<comment type="catalytic activity">
    <reaction evidence="1">
        <text>4 hydroquinone + O2 = 4 benzosemiquinone + 2 H2O</text>
        <dbReference type="Rhea" id="RHEA:11276"/>
        <dbReference type="ChEBI" id="CHEBI:15377"/>
        <dbReference type="ChEBI" id="CHEBI:15379"/>
        <dbReference type="ChEBI" id="CHEBI:17594"/>
        <dbReference type="ChEBI" id="CHEBI:17977"/>
        <dbReference type="EC" id="1.10.3.2"/>
    </reaction>
</comment>
<dbReference type="CDD" id="cd13854">
    <property type="entry name" value="CuRO_1_MaLCC_like"/>
    <property type="match status" value="1"/>
</dbReference>
<dbReference type="Pfam" id="PF00394">
    <property type="entry name" value="Cu-oxidase"/>
    <property type="match status" value="1"/>
</dbReference>
<dbReference type="InterPro" id="IPR011707">
    <property type="entry name" value="Cu-oxidase-like_N"/>
</dbReference>
<dbReference type="GO" id="GO:0052716">
    <property type="term" value="F:hydroquinone:oxygen oxidoreductase activity"/>
    <property type="evidence" value="ECO:0007669"/>
    <property type="project" value="UniProtKB-EC"/>
</dbReference>
<evidence type="ECO:0000256" key="7">
    <source>
        <dbReference type="ARBA" id="ARBA00023008"/>
    </source>
</evidence>
<dbReference type="GO" id="GO:0005507">
    <property type="term" value="F:copper ion binding"/>
    <property type="evidence" value="ECO:0007669"/>
    <property type="project" value="InterPro"/>
</dbReference>
<keyword evidence="8" id="KW-0325">Glycoprotein</keyword>
<dbReference type="PROSITE" id="PS00079">
    <property type="entry name" value="MULTICOPPER_OXIDASE1"/>
    <property type="match status" value="1"/>
</dbReference>
<dbReference type="PANTHER" id="PTHR11709">
    <property type="entry name" value="MULTI-COPPER OXIDASE"/>
    <property type="match status" value="1"/>
</dbReference>
<keyword evidence="10" id="KW-0732">Signal</keyword>
<evidence type="ECO:0000259" key="11">
    <source>
        <dbReference type="Pfam" id="PF00394"/>
    </source>
</evidence>
<keyword evidence="6" id="KW-0560">Oxidoreductase</keyword>
<dbReference type="STRING" id="576137.A0A1L7X0T8"/>
<evidence type="ECO:0000256" key="3">
    <source>
        <dbReference type="ARBA" id="ARBA00010609"/>
    </source>
</evidence>
<evidence type="ECO:0000256" key="6">
    <source>
        <dbReference type="ARBA" id="ARBA00023002"/>
    </source>
</evidence>
<evidence type="ECO:0000256" key="10">
    <source>
        <dbReference type="SAM" id="SignalP"/>
    </source>
</evidence>
<evidence type="ECO:0000256" key="5">
    <source>
        <dbReference type="ARBA" id="ARBA00022723"/>
    </source>
</evidence>
<evidence type="ECO:0000256" key="2">
    <source>
        <dbReference type="ARBA" id="ARBA00001935"/>
    </source>
</evidence>
<dbReference type="Pfam" id="PF07731">
    <property type="entry name" value="Cu-oxidase_2"/>
    <property type="match status" value="1"/>
</dbReference>
<dbReference type="PANTHER" id="PTHR11709:SF87">
    <property type="entry name" value="LACCASE"/>
    <property type="match status" value="1"/>
</dbReference>
<feature type="domain" description="Plastocyanin-like" evidence="12">
    <location>
        <begin position="470"/>
        <end position="583"/>
    </location>
</feature>
<accession>A0A1L7X0T8</accession>
<dbReference type="EMBL" id="FJOG01000012">
    <property type="protein sequence ID" value="CZR58636.1"/>
    <property type="molecule type" value="Genomic_DNA"/>
</dbReference>
<dbReference type="SUPFAM" id="SSF49503">
    <property type="entry name" value="Cupredoxins"/>
    <property type="match status" value="3"/>
</dbReference>
<dbReference type="CDD" id="cd13901">
    <property type="entry name" value="CuRO_3_MaLCC_like"/>
    <property type="match status" value="1"/>
</dbReference>
<dbReference type="GO" id="GO:0046274">
    <property type="term" value="P:lignin catabolic process"/>
    <property type="evidence" value="ECO:0007669"/>
    <property type="project" value="UniProtKB-KW"/>
</dbReference>
<dbReference type="InterPro" id="IPR002355">
    <property type="entry name" value="Cu_oxidase_Cu_BS"/>
</dbReference>
<organism evidence="14 15">
    <name type="scientific">Phialocephala subalpina</name>
    <dbReference type="NCBI Taxonomy" id="576137"/>
    <lineage>
        <taxon>Eukaryota</taxon>
        <taxon>Fungi</taxon>
        <taxon>Dikarya</taxon>
        <taxon>Ascomycota</taxon>
        <taxon>Pezizomycotina</taxon>
        <taxon>Leotiomycetes</taxon>
        <taxon>Helotiales</taxon>
        <taxon>Mollisiaceae</taxon>
        <taxon>Phialocephala</taxon>
        <taxon>Phialocephala fortinii species complex</taxon>
    </lineage>
</organism>
<evidence type="ECO:0000259" key="12">
    <source>
        <dbReference type="Pfam" id="PF07731"/>
    </source>
</evidence>
<dbReference type="InterPro" id="IPR011706">
    <property type="entry name" value="Cu-oxidase_C"/>
</dbReference>
<feature type="chain" id="PRO_5012273273" description="laccase" evidence="10">
    <location>
        <begin position="20"/>
        <end position="621"/>
    </location>
</feature>
<evidence type="ECO:0000256" key="4">
    <source>
        <dbReference type="ARBA" id="ARBA00012297"/>
    </source>
</evidence>
<name>A0A1L7X0T8_9HELO</name>
<evidence type="ECO:0000256" key="1">
    <source>
        <dbReference type="ARBA" id="ARBA00000349"/>
    </source>
</evidence>
<dbReference type="PROSITE" id="PS00080">
    <property type="entry name" value="MULTICOPPER_OXIDASE2"/>
    <property type="match status" value="1"/>
</dbReference>
<dbReference type="InterPro" id="IPR008972">
    <property type="entry name" value="Cupredoxin"/>
</dbReference>
<evidence type="ECO:0000259" key="13">
    <source>
        <dbReference type="Pfam" id="PF07732"/>
    </source>
</evidence>
<keyword evidence="7" id="KW-0186">Copper</keyword>
<sequence>MKSFKIFSLVLIYLFLGSASILPSRATTSLSTASRLGVLKPASLASSRPARKTVSRPTYRDGFLRNRDSIIPPQGSGGVCGGSSNGCWGNFSIETDPETTWPNTGRIVEYNLTIVNTTCAPDGIPKPCLLFNNQFPGPIIEANWGDWLKITVNNQLQDNGTVIHWHGIRQKGTNDQDGVNGLTECRLVPGHSRTYMWQATSFGTSWYHSHASTQYGDGVVGPMVIHGPTSAGYDIDLGPVAISEIYRAGGSAALDTIITTQGPLKDVPGNILFNGMNVNPNGGGQRLQLSFEPGKRHLIRFINTGVDNFYKVGIDSHMMQVIAIDFTPVEPYTAQYVSLGIGQRMDVIVTANNTVGNYWLRAIPMSCVENNYDGKGIQNPIISYNGAPASLPTTTAAPLEDDGCLDEPAENTIPFVANPVDISNFDPRHLPVASPFQVTSNDEGRVFRWSIGNTTQNVDLENPILQRLFQGNSTITPEDNIIGVDEKDTWAFWYLQNNFYEPHPIHMHGNDLRILSTGQGQWDEDITKLSITNPMRRDTFMLPAGGYAVLAFFTDNPGIWLMHCHISWHISEGLSTSLFVRKDDIVPNVTIAKNIQEGCLAWDQFLQTDHGKTYPLLGSGV</sequence>
<dbReference type="InterPro" id="IPR045087">
    <property type="entry name" value="Cu-oxidase_fam"/>
</dbReference>
<feature type="domain" description="Plastocyanin-like" evidence="11">
    <location>
        <begin position="265"/>
        <end position="387"/>
    </location>
</feature>
<comment type="similarity">
    <text evidence="3">Belongs to the multicopper oxidase family.</text>
</comment>
<evidence type="ECO:0000313" key="14">
    <source>
        <dbReference type="EMBL" id="CZR58636.1"/>
    </source>
</evidence>
<evidence type="ECO:0000256" key="8">
    <source>
        <dbReference type="ARBA" id="ARBA00023180"/>
    </source>
</evidence>
<dbReference type="OrthoDB" id="2121828at2759"/>
<gene>
    <name evidence="14" type="ORF">PAC_08528</name>
</gene>
<dbReference type="FunFam" id="2.60.40.420:FF:000021">
    <property type="entry name" value="Extracellular dihydrogeodin oxidase/laccase"/>
    <property type="match status" value="1"/>
</dbReference>
<dbReference type="Pfam" id="PF07732">
    <property type="entry name" value="Cu-oxidase_3"/>
    <property type="match status" value="1"/>
</dbReference>
<comment type="cofactor">
    <cofactor evidence="2">
        <name>Cu cation</name>
        <dbReference type="ChEBI" id="CHEBI:23378"/>
    </cofactor>
</comment>
<proteinExistence type="inferred from homology"/>
<keyword evidence="5" id="KW-0479">Metal-binding</keyword>
<dbReference type="EC" id="1.10.3.2" evidence="4"/>
<dbReference type="AlphaFoldDB" id="A0A1L7X0T8"/>